<dbReference type="KEGG" id="sll:SLITO_v1c01450"/>
<dbReference type="CDD" id="cd02796">
    <property type="entry name" value="tRNA_bind_bactPheRS"/>
    <property type="match status" value="1"/>
</dbReference>
<keyword evidence="2 3" id="KW-0694">RNA-binding</keyword>
<dbReference type="GO" id="GO:0000049">
    <property type="term" value="F:tRNA binding"/>
    <property type="evidence" value="ECO:0007669"/>
    <property type="project" value="UniProtKB-UniRule"/>
</dbReference>
<dbReference type="Gene3D" id="2.40.50.140">
    <property type="entry name" value="Nucleic acid-binding proteins"/>
    <property type="match status" value="1"/>
</dbReference>
<sequence>MKIFLNYIKNFDCLAITLKNALVNKLVRKDDVVCLFNDEELVGFNVYKLNLNINENNLENDLLKKHLIEILNKNGIFDKIEDQFIVAKVLKVDKIPNTHLSKCEVFDGKNNIQIICGAKNVKEGLLTVLATEGSWLPNGLQINKGKINGFESFGMLCSKKELNIISDKINNNGIIELNIDEKEVGNSIWKLII</sequence>
<keyword evidence="1 3" id="KW-0820">tRNA-binding</keyword>
<proteinExistence type="predicted"/>
<dbReference type="InterPro" id="IPR033714">
    <property type="entry name" value="tRNA_bind_bactPheRS"/>
</dbReference>
<dbReference type="PROSITE" id="PS50886">
    <property type="entry name" value="TRBD"/>
    <property type="match status" value="1"/>
</dbReference>
<dbReference type="EMBL" id="CP012357">
    <property type="protein sequence ID" value="AKX33811.1"/>
    <property type="molecule type" value="Genomic_DNA"/>
</dbReference>
<gene>
    <name evidence="5" type="ORF">SLITO_v1c01450</name>
</gene>
<dbReference type="PATRIC" id="fig|216942.3.peg.145"/>
<dbReference type="OrthoDB" id="9805455at2"/>
<dbReference type="STRING" id="216942.SLITO_v1c01450"/>
<reference evidence="5 6" key="1">
    <citation type="journal article" date="2015" name="Genome Announc.">
        <title>Complete Genome Sequence of Spiroplasma litorale TN-1T (DSM 21781), a Bacterium Isolated from a Green-Eyed Horsefly (Tabanus nigrovittatus).</title>
        <authorList>
            <person name="Lo W.S."/>
            <person name="Lai Y.C."/>
            <person name="Lien Y.W."/>
            <person name="Wang T.H."/>
            <person name="Kuo C.H."/>
        </authorList>
    </citation>
    <scope>NUCLEOTIDE SEQUENCE [LARGE SCALE GENOMIC DNA]</scope>
    <source>
        <strain evidence="5 6">TN-1</strain>
    </source>
</reference>
<evidence type="ECO:0000313" key="5">
    <source>
        <dbReference type="EMBL" id="AKX33811.1"/>
    </source>
</evidence>
<dbReference type="InterPro" id="IPR012340">
    <property type="entry name" value="NA-bd_OB-fold"/>
</dbReference>
<dbReference type="Pfam" id="PF01588">
    <property type="entry name" value="tRNA_bind"/>
    <property type="match status" value="1"/>
</dbReference>
<evidence type="ECO:0000313" key="6">
    <source>
        <dbReference type="Proteomes" id="UP000067476"/>
    </source>
</evidence>
<accession>A0A0K1W0V7</accession>
<evidence type="ECO:0000256" key="2">
    <source>
        <dbReference type="ARBA" id="ARBA00022884"/>
    </source>
</evidence>
<protein>
    <submittedName>
        <fullName evidence="5">Putative tRNA-binding protein</fullName>
    </submittedName>
</protein>
<dbReference type="AlphaFoldDB" id="A0A0K1W0V7"/>
<organism evidence="5 6">
    <name type="scientific">Spiroplasma litorale</name>
    <dbReference type="NCBI Taxonomy" id="216942"/>
    <lineage>
        <taxon>Bacteria</taxon>
        <taxon>Bacillati</taxon>
        <taxon>Mycoplasmatota</taxon>
        <taxon>Mollicutes</taxon>
        <taxon>Entomoplasmatales</taxon>
        <taxon>Spiroplasmataceae</taxon>
        <taxon>Spiroplasma</taxon>
    </lineage>
</organism>
<dbReference type="InterPro" id="IPR002547">
    <property type="entry name" value="tRNA-bd_dom"/>
</dbReference>
<dbReference type="InterPro" id="IPR037154">
    <property type="entry name" value="YtpR-like_sf"/>
</dbReference>
<dbReference type="Proteomes" id="UP000067476">
    <property type="component" value="Chromosome"/>
</dbReference>
<dbReference type="NCBIfam" id="NF045760">
    <property type="entry name" value="YtpR"/>
    <property type="match status" value="1"/>
</dbReference>
<keyword evidence="6" id="KW-1185">Reference proteome</keyword>
<dbReference type="SUPFAM" id="SSF50249">
    <property type="entry name" value="Nucleic acid-binding proteins"/>
    <property type="match status" value="1"/>
</dbReference>
<dbReference type="RefSeq" id="WP_075057908.1">
    <property type="nucleotide sequence ID" value="NZ_CP012357.1"/>
</dbReference>
<evidence type="ECO:0000256" key="1">
    <source>
        <dbReference type="ARBA" id="ARBA00022555"/>
    </source>
</evidence>
<evidence type="ECO:0000259" key="4">
    <source>
        <dbReference type="PROSITE" id="PS50886"/>
    </source>
</evidence>
<feature type="domain" description="TRNA-binding" evidence="4">
    <location>
        <begin position="78"/>
        <end position="189"/>
    </location>
</feature>
<name>A0A0K1W0V7_9MOLU</name>
<dbReference type="Gene3D" id="3.30.1940.10">
    <property type="entry name" value="YtpR-like"/>
    <property type="match status" value="1"/>
</dbReference>
<evidence type="ECO:0000256" key="3">
    <source>
        <dbReference type="PROSITE-ProRule" id="PRU00209"/>
    </source>
</evidence>